<evidence type="ECO:0000313" key="2">
    <source>
        <dbReference type="EMBL" id="VVA27150.1"/>
    </source>
</evidence>
<feature type="compositionally biased region" description="Low complexity" evidence="1">
    <location>
        <begin position="1"/>
        <end position="31"/>
    </location>
</feature>
<evidence type="ECO:0000256" key="1">
    <source>
        <dbReference type="SAM" id="MobiDB-lite"/>
    </source>
</evidence>
<dbReference type="InParanoid" id="A0A5E4FJ12"/>
<reference evidence="3" key="1">
    <citation type="journal article" date="2020" name="Plant J.">
        <title>Transposons played a major role in the diversification between the closely related almond and peach genomes: results from the almond genome sequence.</title>
        <authorList>
            <person name="Alioto T."/>
            <person name="Alexiou K.G."/>
            <person name="Bardil A."/>
            <person name="Barteri F."/>
            <person name="Castanera R."/>
            <person name="Cruz F."/>
            <person name="Dhingra A."/>
            <person name="Duval H."/>
            <person name="Fernandez I Marti A."/>
            <person name="Frias L."/>
            <person name="Galan B."/>
            <person name="Garcia J.L."/>
            <person name="Howad W."/>
            <person name="Gomez-Garrido J."/>
            <person name="Gut M."/>
            <person name="Julca I."/>
            <person name="Morata J."/>
            <person name="Puigdomenech P."/>
            <person name="Ribeca P."/>
            <person name="Rubio Cabetas M.J."/>
            <person name="Vlasova A."/>
            <person name="Wirthensohn M."/>
            <person name="Garcia-Mas J."/>
            <person name="Gabaldon T."/>
            <person name="Casacuberta J.M."/>
            <person name="Arus P."/>
        </authorList>
    </citation>
    <scope>NUCLEOTIDE SEQUENCE [LARGE SCALE GENOMIC DNA]</scope>
    <source>
        <strain evidence="3">cv. Texas</strain>
    </source>
</reference>
<dbReference type="Gramene" id="VVA27150">
    <property type="protein sequence ID" value="VVA27150"/>
    <property type="gene ID" value="Prudul26B029946"/>
</dbReference>
<dbReference type="EMBL" id="CABIKO010000116">
    <property type="protein sequence ID" value="VVA27150.1"/>
    <property type="molecule type" value="Genomic_DNA"/>
</dbReference>
<feature type="compositionally biased region" description="Polar residues" evidence="1">
    <location>
        <begin position="46"/>
        <end position="56"/>
    </location>
</feature>
<dbReference type="AlphaFoldDB" id="A0A5E4FJ12"/>
<organism evidence="2 3">
    <name type="scientific">Prunus dulcis</name>
    <name type="common">Almond</name>
    <name type="synonym">Amygdalus dulcis</name>
    <dbReference type="NCBI Taxonomy" id="3755"/>
    <lineage>
        <taxon>Eukaryota</taxon>
        <taxon>Viridiplantae</taxon>
        <taxon>Streptophyta</taxon>
        <taxon>Embryophyta</taxon>
        <taxon>Tracheophyta</taxon>
        <taxon>Spermatophyta</taxon>
        <taxon>Magnoliopsida</taxon>
        <taxon>eudicotyledons</taxon>
        <taxon>Gunneridae</taxon>
        <taxon>Pentapetalae</taxon>
        <taxon>rosids</taxon>
        <taxon>fabids</taxon>
        <taxon>Rosales</taxon>
        <taxon>Rosaceae</taxon>
        <taxon>Amygdaloideae</taxon>
        <taxon>Amygdaleae</taxon>
        <taxon>Prunus</taxon>
    </lineage>
</organism>
<protein>
    <submittedName>
        <fullName evidence="2">Uncharacterized protein</fullName>
    </submittedName>
</protein>
<accession>A0A5E4FJ12</accession>
<feature type="region of interest" description="Disordered" evidence="1">
    <location>
        <begin position="1"/>
        <end position="56"/>
    </location>
</feature>
<proteinExistence type="predicted"/>
<gene>
    <name evidence="2" type="ORF">ALMOND_2B029946</name>
</gene>
<evidence type="ECO:0000313" key="3">
    <source>
        <dbReference type="Proteomes" id="UP000327085"/>
    </source>
</evidence>
<dbReference type="Proteomes" id="UP000327085">
    <property type="component" value="Chromosome 3"/>
</dbReference>
<name>A0A5E4FJ12_PRUDU</name>
<sequence>MAQPSSSSSWITFSSRSSLRSSASSSSRLYSAPHPIPLHSRDRDSFQSGTCASLKA</sequence>